<dbReference type="PANTHER" id="PTHR13754:SF13">
    <property type="entry name" value="METALLO-BETA-LACTAMASE SUPERFAMILY PROTEIN (AFU_ORTHOLOGUE AFUA_3G07630)"/>
    <property type="match status" value="1"/>
</dbReference>
<reference evidence="2 3" key="1">
    <citation type="journal article" date="2010" name="Stand. Genomic Sci.">
        <title>Complete genome sequence of Acetohalobium arabaticum type strain (Z-7288).</title>
        <authorList>
            <person name="Sikorski J."/>
            <person name="Lapidus A."/>
            <person name="Chertkov O."/>
            <person name="Lucas S."/>
            <person name="Copeland A."/>
            <person name="Glavina Del Rio T."/>
            <person name="Nolan M."/>
            <person name="Tice H."/>
            <person name="Cheng J.F."/>
            <person name="Han C."/>
            <person name="Brambilla E."/>
            <person name="Pitluck S."/>
            <person name="Liolios K."/>
            <person name="Ivanova N."/>
            <person name="Mavromatis K."/>
            <person name="Mikhailova N."/>
            <person name="Pati A."/>
            <person name="Bruce D."/>
            <person name="Detter C."/>
            <person name="Tapia R."/>
            <person name="Goodwin L."/>
            <person name="Chen A."/>
            <person name="Palaniappan K."/>
            <person name="Land M."/>
            <person name="Hauser L."/>
            <person name="Chang Y.J."/>
            <person name="Jeffries C.D."/>
            <person name="Rohde M."/>
            <person name="Goker M."/>
            <person name="Spring S."/>
            <person name="Woyke T."/>
            <person name="Bristow J."/>
            <person name="Eisen J.A."/>
            <person name="Markowitz V."/>
            <person name="Hugenholtz P."/>
            <person name="Kyrpides N.C."/>
            <person name="Klenk H.P."/>
        </authorList>
    </citation>
    <scope>NUCLEOTIDE SEQUENCE [LARGE SCALE GENOMIC DNA]</scope>
    <source>
        <strain evidence="3">ATCC 49924 / DSM 5501 / Z-7288</strain>
    </source>
</reference>
<dbReference type="EMBL" id="CP002105">
    <property type="protein sequence ID" value="ADL13747.1"/>
    <property type="molecule type" value="Genomic_DNA"/>
</dbReference>
<name>D9QU26_ACEAZ</name>
<dbReference type="KEGG" id="aar:Acear_2262"/>
<dbReference type="HOGENOM" id="CLU_036012_0_0_9"/>
<evidence type="ECO:0000313" key="3">
    <source>
        <dbReference type="Proteomes" id="UP000001661"/>
    </source>
</evidence>
<evidence type="ECO:0000313" key="2">
    <source>
        <dbReference type="EMBL" id="ADL13747.1"/>
    </source>
</evidence>
<organism evidence="2 3">
    <name type="scientific">Acetohalobium arabaticum (strain ATCC 49924 / DSM 5501 / Z-7288)</name>
    <dbReference type="NCBI Taxonomy" id="574087"/>
    <lineage>
        <taxon>Bacteria</taxon>
        <taxon>Bacillati</taxon>
        <taxon>Bacillota</taxon>
        <taxon>Clostridia</taxon>
        <taxon>Halanaerobiales</taxon>
        <taxon>Halobacteroidaceae</taxon>
        <taxon>Acetohalobium</taxon>
    </lineage>
</organism>
<dbReference type="PANTHER" id="PTHR13754">
    <property type="entry name" value="METALLO-BETA-LACTAMASE SUPERFAMILY PROTEIN"/>
    <property type="match status" value="1"/>
</dbReference>
<proteinExistence type="predicted"/>
<dbReference type="InterPro" id="IPR041712">
    <property type="entry name" value="DHPS-like_MBL-fold"/>
</dbReference>
<dbReference type="CDD" id="cd07713">
    <property type="entry name" value="DHPS-like_MBL-fold"/>
    <property type="match status" value="1"/>
</dbReference>
<protein>
    <submittedName>
        <fullName evidence="2">Beta-lactamase domain protein</fullName>
    </submittedName>
</protein>
<dbReference type="RefSeq" id="WP_013279188.1">
    <property type="nucleotide sequence ID" value="NC_014378.1"/>
</dbReference>
<dbReference type="Pfam" id="PF00753">
    <property type="entry name" value="Lactamase_B"/>
    <property type="match status" value="1"/>
</dbReference>
<evidence type="ECO:0000259" key="1">
    <source>
        <dbReference type="Pfam" id="PF00753"/>
    </source>
</evidence>
<accession>D9QU26</accession>
<feature type="domain" description="Metallo-beta-lactamase" evidence="1">
    <location>
        <begin position="21"/>
        <end position="130"/>
    </location>
</feature>
<dbReference type="SUPFAM" id="SSF56281">
    <property type="entry name" value="Metallo-hydrolase/oxidoreductase"/>
    <property type="match status" value="1"/>
</dbReference>
<dbReference type="InterPro" id="IPR001279">
    <property type="entry name" value="Metallo-B-lactamas"/>
</dbReference>
<gene>
    <name evidence="2" type="ordered locus">Acear_2262</name>
</gene>
<dbReference type="STRING" id="574087.Acear_2262"/>
<dbReference type="Proteomes" id="UP000001661">
    <property type="component" value="Chromosome"/>
</dbReference>
<dbReference type="Gene3D" id="3.60.15.10">
    <property type="entry name" value="Ribonuclease Z/Hydroxyacylglutathione hydrolase-like"/>
    <property type="match status" value="1"/>
</dbReference>
<dbReference type="InterPro" id="IPR052926">
    <property type="entry name" value="Metallo-beta-lactamase_dom"/>
</dbReference>
<keyword evidence="3" id="KW-1185">Reference proteome</keyword>
<dbReference type="eggNOG" id="COG1237">
    <property type="taxonomic scope" value="Bacteria"/>
</dbReference>
<dbReference type="InterPro" id="IPR036866">
    <property type="entry name" value="RibonucZ/Hydroxyglut_hydro"/>
</dbReference>
<sequence>MKIKLLVEDTVYRSELLAEHGLALWVEYNEETFLFDTGQGKVILHNAEKLNVNLDSITKVFLSHGHYDHTGGLEKVLSVNSEVHVYGHPELFIPKYSNQNGELSKKGSEIAKSDIKNFTPVTETVEVTEGVWIIGEVPNSSEFEKFNPDYKRHINKRDTDLITDEFKDDQTVFFETSQGLVILLGCSHAGVVNILEYIKEFTNGQKIHAIIGGMHLISADEGRIKKTVDYLATLDFDLLVPLHCTGFTAVKAMKEAFGERVLIQQTGHKLEIAD</sequence>
<dbReference type="GO" id="GO:0016740">
    <property type="term" value="F:transferase activity"/>
    <property type="evidence" value="ECO:0007669"/>
    <property type="project" value="TreeGrafter"/>
</dbReference>
<dbReference type="AlphaFoldDB" id="D9QU26"/>